<evidence type="ECO:0000256" key="1">
    <source>
        <dbReference type="SAM" id="MobiDB-lite"/>
    </source>
</evidence>
<dbReference type="EMBL" id="BAAAQX010000001">
    <property type="protein sequence ID" value="GAA2203767.1"/>
    <property type="molecule type" value="Genomic_DNA"/>
</dbReference>
<feature type="compositionally biased region" description="Low complexity" evidence="1">
    <location>
        <begin position="137"/>
        <end position="146"/>
    </location>
</feature>
<feature type="region of interest" description="Disordered" evidence="1">
    <location>
        <begin position="228"/>
        <end position="286"/>
    </location>
</feature>
<reference evidence="3" key="1">
    <citation type="journal article" date="2019" name="Int. J. Syst. Evol. Microbiol.">
        <title>The Global Catalogue of Microorganisms (GCM) 10K type strain sequencing project: providing services to taxonomists for standard genome sequencing and annotation.</title>
        <authorList>
            <consortium name="The Broad Institute Genomics Platform"/>
            <consortium name="The Broad Institute Genome Sequencing Center for Infectious Disease"/>
            <person name="Wu L."/>
            <person name="Ma J."/>
        </authorList>
    </citation>
    <scope>NUCLEOTIDE SEQUENCE [LARGE SCALE GENOMIC DNA]</scope>
    <source>
        <strain evidence="3">JCM 16114</strain>
    </source>
</reference>
<accession>A0ABP5NWF2</accession>
<organism evidence="2 3">
    <name type="scientific">Nonomuraea monospora</name>
    <dbReference type="NCBI Taxonomy" id="568818"/>
    <lineage>
        <taxon>Bacteria</taxon>
        <taxon>Bacillati</taxon>
        <taxon>Actinomycetota</taxon>
        <taxon>Actinomycetes</taxon>
        <taxon>Streptosporangiales</taxon>
        <taxon>Streptosporangiaceae</taxon>
        <taxon>Nonomuraea</taxon>
    </lineage>
</organism>
<name>A0ABP5NWF2_9ACTN</name>
<keyword evidence="3" id="KW-1185">Reference proteome</keyword>
<dbReference type="Proteomes" id="UP001499843">
    <property type="component" value="Unassembled WGS sequence"/>
</dbReference>
<comment type="caution">
    <text evidence="2">The sequence shown here is derived from an EMBL/GenBank/DDBJ whole genome shotgun (WGS) entry which is preliminary data.</text>
</comment>
<gene>
    <name evidence="2" type="ORF">GCM10009850_000050</name>
</gene>
<feature type="region of interest" description="Disordered" evidence="1">
    <location>
        <begin position="111"/>
        <end position="146"/>
    </location>
</feature>
<evidence type="ECO:0000313" key="3">
    <source>
        <dbReference type="Proteomes" id="UP001499843"/>
    </source>
</evidence>
<evidence type="ECO:0000313" key="2">
    <source>
        <dbReference type="EMBL" id="GAA2203767.1"/>
    </source>
</evidence>
<sequence>MRLLTPTCRGATAVIPSASRLPLPPGGARPPAARGGRDPYAARVAALSALAPALPHPPGTVRHVPDSVGAVLSASAVAAGVLAVSEGGAWGWLSYRPPGRADTSAALPLNTWRRRTRDPRRLSGSSGAADSRPGGPPRAATRAATMAAAPPAVPVVRRVGLRRVVYGGDSGLDGIIGTAATPGGTIAVTGATVPIGRRRPAPGHGCVPMAVLPATVLLAATALVRVAGASERQTGPRSRRAAQEGPTATRRRPLAGPRATLERVHGTAGRPPARLGEPPRVTTRCT</sequence>
<proteinExistence type="predicted"/>
<protein>
    <submittedName>
        <fullName evidence="2">Uncharacterized protein</fullName>
    </submittedName>
</protein>